<evidence type="ECO:0000256" key="3">
    <source>
        <dbReference type="SAM" id="SignalP"/>
    </source>
</evidence>
<dbReference type="AlphaFoldDB" id="Q1YJD7"/>
<dbReference type="EMBL" id="AAPJ01000003">
    <property type="protein sequence ID" value="EAS49830.1"/>
    <property type="molecule type" value="Genomic_DNA"/>
</dbReference>
<feature type="signal peptide" evidence="3">
    <location>
        <begin position="1"/>
        <end position="35"/>
    </location>
</feature>
<name>Q1YJD7_AURMS</name>
<gene>
    <name evidence="5" type="ORF">SI859A1_01182</name>
</gene>
<organism evidence="5 6">
    <name type="scientific">Aurantimonas manganoxydans (strain ATCC BAA-1229 / DSM 21871 / SI85-9A1)</name>
    <dbReference type="NCBI Taxonomy" id="287752"/>
    <lineage>
        <taxon>Bacteria</taxon>
        <taxon>Pseudomonadati</taxon>
        <taxon>Pseudomonadota</taxon>
        <taxon>Alphaproteobacteria</taxon>
        <taxon>Hyphomicrobiales</taxon>
        <taxon>Aurantimonadaceae</taxon>
        <taxon>Aurantimonas</taxon>
    </lineage>
</organism>
<dbReference type="HOGENOM" id="CLU_027128_6_0_5"/>
<dbReference type="PANTHER" id="PTHR47151">
    <property type="entry name" value="LEU/ILE/VAL-BINDING ABC TRANSPORTER SUBUNIT"/>
    <property type="match status" value="1"/>
</dbReference>
<evidence type="ECO:0000256" key="1">
    <source>
        <dbReference type="ARBA" id="ARBA00010062"/>
    </source>
</evidence>
<evidence type="ECO:0000313" key="5">
    <source>
        <dbReference type="EMBL" id="EAS49830.1"/>
    </source>
</evidence>
<accession>Q1YJD7</accession>
<reference evidence="5 6" key="1">
    <citation type="journal article" date="2008" name="Appl. Environ. Microbiol.">
        <title>Genomic insights into Mn(II) oxidation by the marine alphaproteobacterium Aurantimonas sp. strain SI85-9A1.</title>
        <authorList>
            <person name="Dick G.J."/>
            <person name="Podell S."/>
            <person name="Johnson H.A."/>
            <person name="Rivera-Espinoza Y."/>
            <person name="Bernier-Latmani R."/>
            <person name="McCarthy J.K."/>
            <person name="Torpey J.W."/>
            <person name="Clement B.G."/>
            <person name="Gaasterland T."/>
            <person name="Tebo B.M."/>
        </authorList>
    </citation>
    <scope>NUCLEOTIDE SEQUENCE [LARGE SCALE GENOMIC DNA]</scope>
    <source>
        <strain evidence="5 6">SI85-9A1</strain>
    </source>
</reference>
<comment type="similarity">
    <text evidence="1">Belongs to the leucine-binding protein family.</text>
</comment>
<proteinExistence type="inferred from homology"/>
<keyword evidence="6" id="KW-1185">Reference proteome</keyword>
<keyword evidence="2 3" id="KW-0732">Signal</keyword>
<comment type="caution">
    <text evidence="5">The sequence shown here is derived from an EMBL/GenBank/DDBJ whole genome shotgun (WGS) entry which is preliminary data.</text>
</comment>
<dbReference type="SUPFAM" id="SSF53822">
    <property type="entry name" value="Periplasmic binding protein-like I"/>
    <property type="match status" value="1"/>
</dbReference>
<dbReference type="Pfam" id="PF13458">
    <property type="entry name" value="Peripla_BP_6"/>
    <property type="match status" value="1"/>
</dbReference>
<dbReference type="BioCyc" id="AURANTIMONAS:SI859A1_01182-MONOMER"/>
<dbReference type="InterPro" id="IPR028082">
    <property type="entry name" value="Peripla_BP_I"/>
</dbReference>
<evidence type="ECO:0000256" key="2">
    <source>
        <dbReference type="ARBA" id="ARBA00022729"/>
    </source>
</evidence>
<protein>
    <submittedName>
        <fullName evidence="5">Putative amino acid binding protein</fullName>
    </submittedName>
</protein>
<dbReference type="Proteomes" id="UP000000321">
    <property type="component" value="Unassembled WGS sequence"/>
</dbReference>
<feature type="chain" id="PRO_5004198005" evidence="3">
    <location>
        <begin position="36"/>
        <end position="379"/>
    </location>
</feature>
<dbReference type="InterPro" id="IPR028081">
    <property type="entry name" value="Leu-bd"/>
</dbReference>
<dbReference type="CDD" id="cd06342">
    <property type="entry name" value="PBP1_ABC_LIVBP-like"/>
    <property type="match status" value="1"/>
</dbReference>
<evidence type="ECO:0000259" key="4">
    <source>
        <dbReference type="Pfam" id="PF13458"/>
    </source>
</evidence>
<evidence type="ECO:0000313" key="6">
    <source>
        <dbReference type="Proteomes" id="UP000000321"/>
    </source>
</evidence>
<feature type="domain" description="Leucine-binding protein" evidence="4">
    <location>
        <begin position="45"/>
        <end position="357"/>
    </location>
</feature>
<dbReference type="PANTHER" id="PTHR47151:SF2">
    <property type="entry name" value="AMINO ACID BINDING PROTEIN"/>
    <property type="match status" value="1"/>
</dbReference>
<sequence>MTMLQFRPGPFGPAALLAILAVAGLWSASPAVAQAADATTASPPVLLGVAAPLSDSQAILGTQLVAGARAAAATMDQGAGIEIVEADTKCSTEGGRQAAETFVAMNASAVVGFLCTEAIEAALPVLTEAGIPVIDVGVRANRLTDRRERTGHLVWRIAPRSDAEAAAIARTLTDRWEGEPLGLIDDGSIAARGLADTVRRLLGDRGIEPQSVDNYRPAEEKQFGLVRRLERTGISRFFIAGNRPDVAIIIRDAAANGLALQVIGGEELLDETSLDVPLPEGVIAVAPRTSFPELASAEGANADLPPQGYFGPAFAATEIAVTAARRAAETGRALPDILNADSFPTRLGEIGFDAKGDSDLDLYRVFEWRGGRFAEAGGS</sequence>
<dbReference type="Gene3D" id="3.40.50.2300">
    <property type="match status" value="2"/>
</dbReference>
<dbReference type="RefSeq" id="WP_009209044.1">
    <property type="nucleotide sequence ID" value="NZ_BBWP01000032.1"/>
</dbReference>